<sequence length="129" mass="13086">MKLPVEKASKKPRKAGPSAGAGGPDSGHVDGNEGQQKHQHGACQGQDDRHVGDDGLGGVFGGRLLAVVRCGIVRHAKAPGLPMGMPDSRQACPLAPSGKAMTSGLLDGIDLHAFGLKGGYDLVDMGLVA</sequence>
<protein>
    <submittedName>
        <fullName evidence="2">Uncharacterized protein</fullName>
    </submittedName>
</protein>
<comment type="caution">
    <text evidence="2">The sequence shown here is derived from an EMBL/GenBank/DDBJ whole genome shotgun (WGS) entry which is preliminary data.</text>
</comment>
<dbReference type="Proteomes" id="UP001642360">
    <property type="component" value="Unassembled WGS sequence"/>
</dbReference>
<reference evidence="2 3" key="1">
    <citation type="submission" date="2024-02" db="EMBL/GenBank/DDBJ databases">
        <authorList>
            <person name="Vignale AGUSTIN F."/>
            <person name="Sosa J E."/>
            <person name="Modenutti C."/>
        </authorList>
    </citation>
    <scope>NUCLEOTIDE SEQUENCE [LARGE SCALE GENOMIC DNA]</scope>
</reference>
<evidence type="ECO:0000256" key="1">
    <source>
        <dbReference type="SAM" id="MobiDB-lite"/>
    </source>
</evidence>
<feature type="region of interest" description="Disordered" evidence="1">
    <location>
        <begin position="1"/>
        <end position="54"/>
    </location>
</feature>
<organism evidence="2 3">
    <name type="scientific">Ilex paraguariensis</name>
    <name type="common">yerba mate</name>
    <dbReference type="NCBI Taxonomy" id="185542"/>
    <lineage>
        <taxon>Eukaryota</taxon>
        <taxon>Viridiplantae</taxon>
        <taxon>Streptophyta</taxon>
        <taxon>Embryophyta</taxon>
        <taxon>Tracheophyta</taxon>
        <taxon>Spermatophyta</taxon>
        <taxon>Magnoliopsida</taxon>
        <taxon>eudicotyledons</taxon>
        <taxon>Gunneridae</taxon>
        <taxon>Pentapetalae</taxon>
        <taxon>asterids</taxon>
        <taxon>campanulids</taxon>
        <taxon>Aquifoliales</taxon>
        <taxon>Aquifoliaceae</taxon>
        <taxon>Ilex</taxon>
    </lineage>
</organism>
<accession>A0ABC8QTB7</accession>
<feature type="non-terminal residue" evidence="2">
    <location>
        <position position="129"/>
    </location>
</feature>
<proteinExistence type="predicted"/>
<evidence type="ECO:0000313" key="3">
    <source>
        <dbReference type="Proteomes" id="UP001642360"/>
    </source>
</evidence>
<evidence type="ECO:0000313" key="2">
    <source>
        <dbReference type="EMBL" id="CAK9134792.1"/>
    </source>
</evidence>
<name>A0ABC8QTB7_9AQUA</name>
<gene>
    <name evidence="2" type="ORF">ILEXP_LOCUS1718</name>
</gene>
<dbReference type="AlphaFoldDB" id="A0ABC8QTB7"/>
<keyword evidence="3" id="KW-1185">Reference proteome</keyword>
<dbReference type="EMBL" id="CAUOFW020000587">
    <property type="protein sequence ID" value="CAK9134792.1"/>
    <property type="molecule type" value="Genomic_DNA"/>
</dbReference>